<dbReference type="STRING" id="97972.A0A2V1D9P0"/>
<keyword evidence="1" id="KW-0472">Membrane</keyword>
<proteinExistence type="predicted"/>
<feature type="transmembrane region" description="Helical" evidence="1">
    <location>
        <begin position="78"/>
        <end position="103"/>
    </location>
</feature>
<name>A0A2V1D9P0_9PLEO</name>
<dbReference type="PANTHER" id="PTHR35041">
    <property type="entry name" value="MEDIATOR OF RNA POLYMERASE II TRANSCRIPTION SUBUNIT 1"/>
    <property type="match status" value="1"/>
</dbReference>
<feature type="transmembrane region" description="Helical" evidence="1">
    <location>
        <begin position="460"/>
        <end position="482"/>
    </location>
</feature>
<dbReference type="AlphaFoldDB" id="A0A2V1D9P0"/>
<protein>
    <submittedName>
        <fullName evidence="2">Uncharacterized protein</fullName>
    </submittedName>
</protein>
<keyword evidence="3" id="KW-1185">Reference proteome</keyword>
<evidence type="ECO:0000313" key="2">
    <source>
        <dbReference type="EMBL" id="PVH94820.1"/>
    </source>
</evidence>
<accession>A0A2V1D9P0</accession>
<sequence length="552" mass="61493">MDILLKKKPEKAILKPKPKPKPKLLATLRNHRYASSVALVISSFIGGVLFAIAHHLYYSKLNDQVVGSPARQQWSIRFGSAFAFLTQVCLAHAAGAACIEWIWRRCFQQATQIAVVDAAFAVDRNIFTLLDMRFVSRFPVATALAIVFWFLPLSSIITPATLSVESKPNMTSLIMPVNVPNINTAWDGEYSTYSFLPTSGLERLVNLMARTGERVPVSSPGNLRNASYTTEMAIPIIRCYDSNDTVRSLTAKAVYKDLPGPPRIDWSPNNSTFHPENLTLEVTSKTTDEGVRIYPGYYATIDYPQNNAWLPPDLWIALAKPPEGPVAERMQYGVSYYRCSPRNATVAVDIAFVNNVPSIHTEVIQEKEYFDTRNDANNTIEQTVFGTAKDFANMTATWGAYATVDNSTIQEKNLTLLIEEFSMNASLSLMTQPSFSMKIPIQVNDTIWLNKYAYNPRNLFIAYGCSIVSTLIAVIAGIYAIYVNGESYDNRFLSHSKVMQSPDVVALLRSRTTDTPSTMDRIGKSKIRLHKSGDVVEFRIDKESTALIEGAG</sequence>
<keyword evidence="1" id="KW-1133">Transmembrane helix</keyword>
<feature type="transmembrane region" description="Helical" evidence="1">
    <location>
        <begin position="33"/>
        <end position="58"/>
    </location>
</feature>
<evidence type="ECO:0000313" key="3">
    <source>
        <dbReference type="Proteomes" id="UP000244855"/>
    </source>
</evidence>
<gene>
    <name evidence="2" type="ORF">DM02DRAFT_675910</name>
</gene>
<feature type="transmembrane region" description="Helical" evidence="1">
    <location>
        <begin position="134"/>
        <end position="151"/>
    </location>
</feature>
<keyword evidence="1" id="KW-0812">Transmembrane</keyword>
<evidence type="ECO:0000256" key="1">
    <source>
        <dbReference type="SAM" id="Phobius"/>
    </source>
</evidence>
<dbReference type="EMBL" id="KZ805519">
    <property type="protein sequence ID" value="PVH94820.1"/>
    <property type="molecule type" value="Genomic_DNA"/>
</dbReference>
<dbReference type="PANTHER" id="PTHR35041:SF6">
    <property type="entry name" value="FORMYLMETHIONINE DEFORMYLASE-LIKE PROTEIN-RELATED"/>
    <property type="match status" value="1"/>
</dbReference>
<dbReference type="OrthoDB" id="5322539at2759"/>
<organism evidence="2 3">
    <name type="scientific">Periconia macrospinosa</name>
    <dbReference type="NCBI Taxonomy" id="97972"/>
    <lineage>
        <taxon>Eukaryota</taxon>
        <taxon>Fungi</taxon>
        <taxon>Dikarya</taxon>
        <taxon>Ascomycota</taxon>
        <taxon>Pezizomycotina</taxon>
        <taxon>Dothideomycetes</taxon>
        <taxon>Pleosporomycetidae</taxon>
        <taxon>Pleosporales</taxon>
        <taxon>Massarineae</taxon>
        <taxon>Periconiaceae</taxon>
        <taxon>Periconia</taxon>
    </lineage>
</organism>
<dbReference type="Proteomes" id="UP000244855">
    <property type="component" value="Unassembled WGS sequence"/>
</dbReference>
<reference evidence="2 3" key="1">
    <citation type="journal article" date="2018" name="Sci. Rep.">
        <title>Comparative genomics provides insights into the lifestyle and reveals functional heterogeneity of dark septate endophytic fungi.</title>
        <authorList>
            <person name="Knapp D.G."/>
            <person name="Nemeth J.B."/>
            <person name="Barry K."/>
            <person name="Hainaut M."/>
            <person name="Henrissat B."/>
            <person name="Johnson J."/>
            <person name="Kuo A."/>
            <person name="Lim J.H.P."/>
            <person name="Lipzen A."/>
            <person name="Nolan M."/>
            <person name="Ohm R.A."/>
            <person name="Tamas L."/>
            <person name="Grigoriev I.V."/>
            <person name="Spatafora J.W."/>
            <person name="Nagy L.G."/>
            <person name="Kovacs G.M."/>
        </authorList>
    </citation>
    <scope>NUCLEOTIDE SEQUENCE [LARGE SCALE GENOMIC DNA]</scope>
    <source>
        <strain evidence="2 3">DSE2036</strain>
    </source>
</reference>